<reference evidence="9" key="1">
    <citation type="journal article" date="2021" name="Nat. Commun.">
        <title>Genomic analyses provide insights into spinach domestication and the genetic basis of agronomic traits.</title>
        <authorList>
            <person name="Cai X."/>
            <person name="Sun X."/>
            <person name="Xu C."/>
            <person name="Sun H."/>
            <person name="Wang X."/>
            <person name="Ge C."/>
            <person name="Zhang Z."/>
            <person name="Wang Q."/>
            <person name="Fei Z."/>
            <person name="Jiao C."/>
            <person name="Wang Q."/>
        </authorList>
    </citation>
    <scope>NUCLEOTIDE SEQUENCE [LARGE SCALE GENOMIC DNA]</scope>
    <source>
        <strain evidence="9">cv. Varoflay</strain>
    </source>
</reference>
<comment type="cofactor">
    <cofactor evidence="3">
        <name>Co(2+)</name>
        <dbReference type="ChEBI" id="CHEBI:48828"/>
    </cofactor>
</comment>
<dbReference type="OrthoDB" id="10254258at2759"/>
<evidence type="ECO:0000256" key="2">
    <source>
        <dbReference type="ARBA" id="ARBA00001936"/>
    </source>
</evidence>
<gene>
    <name evidence="10" type="primary">LOC110786333</name>
</gene>
<dbReference type="Gene3D" id="1.10.3210.10">
    <property type="entry name" value="Hypothetical protein af1432"/>
    <property type="match status" value="1"/>
</dbReference>
<evidence type="ECO:0000256" key="5">
    <source>
        <dbReference type="ARBA" id="ARBA00009999"/>
    </source>
</evidence>
<name>A0A9R0IC51_SPIOL</name>
<keyword evidence="9" id="KW-1185">Reference proteome</keyword>
<dbReference type="KEGG" id="soe:110786333"/>
<dbReference type="EC" id="3.1.3.89" evidence="7"/>
<dbReference type="PROSITE" id="PS51831">
    <property type="entry name" value="HD"/>
    <property type="match status" value="1"/>
</dbReference>
<dbReference type="InterPro" id="IPR006674">
    <property type="entry name" value="HD_domain"/>
</dbReference>
<comment type="similarity">
    <text evidence="5">Belongs to the HDDC2 family.</text>
</comment>
<dbReference type="GeneID" id="110786333"/>
<dbReference type="FunFam" id="1.10.3210.10:FF:000016">
    <property type="entry name" value="HD domain-containing protein 2"/>
    <property type="match status" value="1"/>
</dbReference>
<evidence type="ECO:0000256" key="1">
    <source>
        <dbReference type="ARBA" id="ARBA00001638"/>
    </source>
</evidence>
<accession>A0A9R0IC51</accession>
<feature type="domain" description="HD" evidence="8">
    <location>
        <begin position="111"/>
        <end position="215"/>
    </location>
</feature>
<dbReference type="AlphaFoldDB" id="A0A9R0IC51"/>
<reference evidence="10" key="2">
    <citation type="submission" date="2025-08" db="UniProtKB">
        <authorList>
            <consortium name="RefSeq"/>
        </authorList>
    </citation>
    <scope>IDENTIFICATION</scope>
    <source>
        <tissue evidence="10">Leaf</tissue>
    </source>
</reference>
<comment type="cofactor">
    <cofactor evidence="2">
        <name>Mn(2+)</name>
        <dbReference type="ChEBI" id="CHEBI:29035"/>
    </cofactor>
</comment>
<evidence type="ECO:0000259" key="8">
    <source>
        <dbReference type="PROSITE" id="PS51831"/>
    </source>
</evidence>
<dbReference type="GO" id="GO:0005737">
    <property type="term" value="C:cytoplasm"/>
    <property type="evidence" value="ECO:0007669"/>
    <property type="project" value="TreeGrafter"/>
</dbReference>
<dbReference type="GO" id="GO:0002953">
    <property type="term" value="F:5'-deoxynucleotidase activity"/>
    <property type="evidence" value="ECO:0000318"/>
    <property type="project" value="GO_Central"/>
</dbReference>
<dbReference type="RefSeq" id="XP_021846569.1">
    <property type="nucleotide sequence ID" value="XM_021990877.2"/>
</dbReference>
<dbReference type="SMART" id="SM00471">
    <property type="entry name" value="HDc"/>
    <property type="match status" value="1"/>
</dbReference>
<dbReference type="InterPro" id="IPR003607">
    <property type="entry name" value="HD/PDEase_dom"/>
</dbReference>
<evidence type="ECO:0000256" key="3">
    <source>
        <dbReference type="ARBA" id="ARBA00001941"/>
    </source>
</evidence>
<dbReference type="PANTHER" id="PTHR11845">
    <property type="entry name" value="5'-DEOXYNUCLEOTIDASE HDDC2"/>
    <property type="match status" value="1"/>
</dbReference>
<evidence type="ECO:0000256" key="6">
    <source>
        <dbReference type="ARBA" id="ARBA00011738"/>
    </source>
</evidence>
<dbReference type="InterPro" id="IPR039356">
    <property type="entry name" value="YfbR/HDDC2"/>
</dbReference>
<dbReference type="PANTHER" id="PTHR11845:SF17">
    <property type="entry name" value="5'-DEOXYNUCLEOTIDASE"/>
    <property type="match status" value="1"/>
</dbReference>
<dbReference type="Pfam" id="PF13023">
    <property type="entry name" value="HD_3"/>
    <property type="match status" value="1"/>
</dbReference>
<proteinExistence type="inferred from homology"/>
<organism evidence="9 10">
    <name type="scientific">Spinacia oleracea</name>
    <name type="common">Spinach</name>
    <dbReference type="NCBI Taxonomy" id="3562"/>
    <lineage>
        <taxon>Eukaryota</taxon>
        <taxon>Viridiplantae</taxon>
        <taxon>Streptophyta</taxon>
        <taxon>Embryophyta</taxon>
        <taxon>Tracheophyta</taxon>
        <taxon>Spermatophyta</taxon>
        <taxon>Magnoliopsida</taxon>
        <taxon>eudicotyledons</taxon>
        <taxon>Gunneridae</taxon>
        <taxon>Pentapetalae</taxon>
        <taxon>Caryophyllales</taxon>
        <taxon>Chenopodiaceae</taxon>
        <taxon>Chenopodioideae</taxon>
        <taxon>Anserineae</taxon>
        <taxon>Spinacia</taxon>
    </lineage>
</organism>
<dbReference type="Proteomes" id="UP000813463">
    <property type="component" value="Chromosome 3"/>
</dbReference>
<evidence type="ECO:0000313" key="9">
    <source>
        <dbReference type="Proteomes" id="UP000813463"/>
    </source>
</evidence>
<dbReference type="SUPFAM" id="SSF109604">
    <property type="entry name" value="HD-domain/PDEase-like"/>
    <property type="match status" value="1"/>
</dbReference>
<evidence type="ECO:0000256" key="7">
    <source>
        <dbReference type="ARBA" id="ARBA00012964"/>
    </source>
</evidence>
<comment type="function">
    <text evidence="4">Catalyzes the dephosphorylation of the nucleoside 5'-monophosphates deoxyadenosine monophosphate (dAMP), deoxycytidine monophosphate (dCMP), deoxyguanosine monophosphate (dGMP) and deoxythymidine monophosphate (dTMP).</text>
</comment>
<comment type="subunit">
    <text evidence="6">Homodimer.</text>
</comment>
<protein>
    <recommendedName>
        <fullName evidence="7">5'-deoxynucleotidase</fullName>
        <ecNumber evidence="7">3.1.3.89</ecNumber>
    </recommendedName>
</protein>
<comment type="catalytic activity">
    <reaction evidence="1">
        <text>a 2'-deoxyribonucleoside 5'-phosphate + H2O = a 2'-deoxyribonucleoside + phosphate</text>
        <dbReference type="Rhea" id="RHEA:36167"/>
        <dbReference type="ChEBI" id="CHEBI:15377"/>
        <dbReference type="ChEBI" id="CHEBI:18274"/>
        <dbReference type="ChEBI" id="CHEBI:43474"/>
        <dbReference type="ChEBI" id="CHEBI:65317"/>
        <dbReference type="EC" id="3.1.3.89"/>
    </reaction>
</comment>
<evidence type="ECO:0000313" key="10">
    <source>
        <dbReference type="RefSeq" id="XP_021846569.1"/>
    </source>
</evidence>
<evidence type="ECO:0000256" key="4">
    <source>
        <dbReference type="ARBA" id="ARBA00004074"/>
    </source>
</evidence>
<sequence>MSSATANPSLSSPALSPSYFPSHHSLLRRHFSLSVSSLSSNKFTAGLRLVSLCCQSPNLGAISTVSAMSDSSSSPSPSPSSAIDFLTLCHSLKATKRKGWINHRIKGPESIADHMYRMSLMGLIAGDIPGVNRERCIKIAIVHDIAEAIVGDITPSDGIPKEEKSRREQAALNEMCEVLGGGMRADEIKELWTEYENNSSLEANLVKDFDKVEMILQALEYETEHGMVLDEFFLSTAGKFQTEVGKSWAAEIISRRKSNLTK</sequence>